<dbReference type="GO" id="GO:0016874">
    <property type="term" value="F:ligase activity"/>
    <property type="evidence" value="ECO:0007669"/>
    <property type="project" value="UniProtKB-KW"/>
</dbReference>
<protein>
    <submittedName>
        <fullName evidence="2">Biotin/lipoate A/B protein ligase</fullName>
    </submittedName>
</protein>
<evidence type="ECO:0000259" key="1">
    <source>
        <dbReference type="PROSITE" id="PS51733"/>
    </source>
</evidence>
<dbReference type="AlphaFoldDB" id="A0A383RG65"/>
<dbReference type="PANTHER" id="PTHR43679">
    <property type="entry name" value="OCTANOYLTRANSFERASE LIPM-RELATED"/>
    <property type="match status" value="1"/>
</dbReference>
<evidence type="ECO:0000313" key="3">
    <source>
        <dbReference type="Proteomes" id="UP000304148"/>
    </source>
</evidence>
<dbReference type="GO" id="GO:0140096">
    <property type="term" value="F:catalytic activity, acting on a protein"/>
    <property type="evidence" value="ECO:0007669"/>
    <property type="project" value="UniProtKB-ARBA"/>
</dbReference>
<dbReference type="SUPFAM" id="SSF55681">
    <property type="entry name" value="Class II aaRS and biotin synthetases"/>
    <property type="match status" value="1"/>
</dbReference>
<dbReference type="InterPro" id="IPR004143">
    <property type="entry name" value="BPL_LPL_catalytic"/>
</dbReference>
<dbReference type="EMBL" id="LS992241">
    <property type="protein sequence ID" value="SYX85464.1"/>
    <property type="molecule type" value="Genomic_DNA"/>
</dbReference>
<dbReference type="InterPro" id="IPR050664">
    <property type="entry name" value="Octanoyltrans_LipM/LipL"/>
</dbReference>
<dbReference type="InterPro" id="IPR045864">
    <property type="entry name" value="aa-tRNA-synth_II/BPL/LPL"/>
</dbReference>
<feature type="domain" description="BPL/LPL catalytic" evidence="1">
    <location>
        <begin position="68"/>
        <end position="253"/>
    </location>
</feature>
<proteinExistence type="predicted"/>
<dbReference type="CDD" id="cd16443">
    <property type="entry name" value="LplA"/>
    <property type="match status" value="1"/>
</dbReference>
<dbReference type="GO" id="GO:0016740">
    <property type="term" value="F:transferase activity"/>
    <property type="evidence" value="ECO:0007669"/>
    <property type="project" value="UniProtKB-ARBA"/>
</dbReference>
<sequence>MSIEVWQVFYHFFMIDKGDAEMAECAASFHMGEGLDNILVLDRTQHLEEPDILYPFALDELLCRHTGKGGPALCHLWRHPRGFVMGLRDSRLPHAAEAQQWLESLGYSTAVRSTGGAAVPLDLGVVNISLILPKEGLGDKCFRSDYERMYQLIKLALQHTGYIVDKGEIDGAYCPGDYDLSIGGIKFCGIAQRRQAHAFVVQAFVICEGSGKESAELVRSFYKRAAAGMVQADHPVVTEDKTGSLEELASLGRDTGSGAAHVFIEAIKQVIRNRQSECCLEQAASGLWLPETEQVQDIIHTLRERYGIKASD</sequence>
<organism evidence="2 3">
    <name type="scientific">Paenibacillus alvei</name>
    <name type="common">Bacillus alvei</name>
    <dbReference type="NCBI Taxonomy" id="44250"/>
    <lineage>
        <taxon>Bacteria</taxon>
        <taxon>Bacillati</taxon>
        <taxon>Bacillota</taxon>
        <taxon>Bacilli</taxon>
        <taxon>Bacillales</taxon>
        <taxon>Paenibacillaceae</taxon>
        <taxon>Paenibacillus</taxon>
    </lineage>
</organism>
<dbReference type="PANTHER" id="PTHR43679:SF2">
    <property type="entry name" value="OCTANOYL-[GCVH]:PROTEIN N-OCTANOYLTRANSFERASE"/>
    <property type="match status" value="1"/>
</dbReference>
<dbReference type="GO" id="GO:0009249">
    <property type="term" value="P:protein lipoylation"/>
    <property type="evidence" value="ECO:0007669"/>
    <property type="project" value="UniProtKB-ARBA"/>
</dbReference>
<dbReference type="Gene3D" id="3.30.930.10">
    <property type="entry name" value="Bira Bifunctional Protein, Domain 2"/>
    <property type="match status" value="1"/>
</dbReference>
<dbReference type="Pfam" id="PF21948">
    <property type="entry name" value="LplA-B_cat"/>
    <property type="match status" value="1"/>
</dbReference>
<accession>A0A383RG65</accession>
<gene>
    <name evidence="2" type="ORF">PBLR_13886</name>
</gene>
<evidence type="ECO:0000313" key="2">
    <source>
        <dbReference type="EMBL" id="SYX85464.1"/>
    </source>
</evidence>
<dbReference type="Proteomes" id="UP000304148">
    <property type="component" value="Chromosome"/>
</dbReference>
<name>A0A383RG65_PAEAL</name>
<reference evidence="3" key="1">
    <citation type="submission" date="2018-08" db="EMBL/GenBank/DDBJ databases">
        <authorList>
            <person name="Chevrot R."/>
        </authorList>
    </citation>
    <scope>NUCLEOTIDE SEQUENCE [LARGE SCALE GENOMIC DNA]</scope>
</reference>
<keyword evidence="2" id="KW-0436">Ligase</keyword>
<dbReference type="PROSITE" id="PS51733">
    <property type="entry name" value="BPL_LPL_CATALYTIC"/>
    <property type="match status" value="1"/>
</dbReference>